<name>A0A0F9GFR5_9ZZZZ</name>
<gene>
    <name evidence="1" type="ORF">LCGC14_2189770</name>
</gene>
<dbReference type="Gene3D" id="3.20.20.30">
    <property type="entry name" value="Luciferase-like domain"/>
    <property type="match status" value="1"/>
</dbReference>
<comment type="caution">
    <text evidence="1">The sequence shown here is derived from an EMBL/GenBank/DDBJ whole genome shotgun (WGS) entry which is preliminary data.</text>
</comment>
<accession>A0A0F9GFR5</accession>
<proteinExistence type="predicted"/>
<sequence length="106" mass="12629">RIAYINERLKKHNRDPSEFEISLFATMTIVNSQEKWDDLVARIINGYPEGNKPTREYIIKNHYVGFPEDIKEKIKMLENMGIKKVVLWLRRSDIEDSIETFNKKVM</sequence>
<organism evidence="1">
    <name type="scientific">marine sediment metagenome</name>
    <dbReference type="NCBI Taxonomy" id="412755"/>
    <lineage>
        <taxon>unclassified sequences</taxon>
        <taxon>metagenomes</taxon>
        <taxon>ecological metagenomes</taxon>
    </lineage>
</organism>
<reference evidence="1" key="1">
    <citation type="journal article" date="2015" name="Nature">
        <title>Complex archaea that bridge the gap between prokaryotes and eukaryotes.</title>
        <authorList>
            <person name="Spang A."/>
            <person name="Saw J.H."/>
            <person name="Jorgensen S.L."/>
            <person name="Zaremba-Niedzwiedzka K."/>
            <person name="Martijn J."/>
            <person name="Lind A.E."/>
            <person name="van Eijk R."/>
            <person name="Schleper C."/>
            <person name="Guy L."/>
            <person name="Ettema T.J."/>
        </authorList>
    </citation>
    <scope>NUCLEOTIDE SEQUENCE</scope>
</reference>
<protein>
    <recommendedName>
        <fullName evidence="2">Luciferase-like domain-containing protein</fullName>
    </recommendedName>
</protein>
<dbReference type="AlphaFoldDB" id="A0A0F9GFR5"/>
<evidence type="ECO:0008006" key="2">
    <source>
        <dbReference type="Google" id="ProtNLM"/>
    </source>
</evidence>
<dbReference type="InterPro" id="IPR036661">
    <property type="entry name" value="Luciferase-like_sf"/>
</dbReference>
<dbReference type="GO" id="GO:0016705">
    <property type="term" value="F:oxidoreductase activity, acting on paired donors, with incorporation or reduction of molecular oxygen"/>
    <property type="evidence" value="ECO:0007669"/>
    <property type="project" value="InterPro"/>
</dbReference>
<dbReference type="EMBL" id="LAZR01028637">
    <property type="protein sequence ID" value="KKL61987.1"/>
    <property type="molecule type" value="Genomic_DNA"/>
</dbReference>
<feature type="non-terminal residue" evidence="1">
    <location>
        <position position="1"/>
    </location>
</feature>
<evidence type="ECO:0000313" key="1">
    <source>
        <dbReference type="EMBL" id="KKL61987.1"/>
    </source>
</evidence>
<dbReference type="SUPFAM" id="SSF51679">
    <property type="entry name" value="Bacterial luciferase-like"/>
    <property type="match status" value="1"/>
</dbReference>